<dbReference type="EMBL" id="AVOT02064074">
    <property type="protein sequence ID" value="MBW0556572.1"/>
    <property type="molecule type" value="Genomic_DNA"/>
</dbReference>
<gene>
    <name evidence="2" type="ORF">O181_096287</name>
</gene>
<sequence length="190" mass="21641">MWLEPELDYFKLIPFGHKVHVLKLTNISKVAEKTTTLRALTHEQYSDAMRFLDIESGKIIISRDFIVPSTVGSSKAHKQTETLPNKVKEQQYRSVKLPVPKLPNPIDKSPDNTTVIPCEADLGPVTRTQRSQVKGWDYVPHYDTAPQNISSNIDEQNILKDSRRSTRRSNQALLTDVVPYSKAIQDTQEK</sequence>
<keyword evidence="3" id="KW-1185">Reference proteome</keyword>
<evidence type="ECO:0000313" key="3">
    <source>
        <dbReference type="Proteomes" id="UP000765509"/>
    </source>
</evidence>
<feature type="region of interest" description="Disordered" evidence="1">
    <location>
        <begin position="98"/>
        <end position="119"/>
    </location>
</feature>
<accession>A0A9Q3J6D4</accession>
<name>A0A9Q3J6D4_9BASI</name>
<reference evidence="2" key="1">
    <citation type="submission" date="2021-03" db="EMBL/GenBank/DDBJ databases">
        <title>Draft genome sequence of rust myrtle Austropuccinia psidii MF-1, a brazilian biotype.</title>
        <authorList>
            <person name="Quecine M.C."/>
            <person name="Pachon D.M.R."/>
            <person name="Bonatelli M.L."/>
            <person name="Correr F.H."/>
            <person name="Franceschini L.M."/>
            <person name="Leite T.F."/>
            <person name="Margarido G.R.A."/>
            <person name="Almeida C.A."/>
            <person name="Ferrarezi J.A."/>
            <person name="Labate C.A."/>
        </authorList>
    </citation>
    <scope>NUCLEOTIDE SEQUENCE</scope>
    <source>
        <strain evidence="2">MF-1</strain>
    </source>
</reference>
<comment type="caution">
    <text evidence="2">The sequence shown here is derived from an EMBL/GenBank/DDBJ whole genome shotgun (WGS) entry which is preliminary data.</text>
</comment>
<dbReference type="OrthoDB" id="2506833at2759"/>
<dbReference type="AlphaFoldDB" id="A0A9Q3J6D4"/>
<organism evidence="2 3">
    <name type="scientific">Austropuccinia psidii MF-1</name>
    <dbReference type="NCBI Taxonomy" id="1389203"/>
    <lineage>
        <taxon>Eukaryota</taxon>
        <taxon>Fungi</taxon>
        <taxon>Dikarya</taxon>
        <taxon>Basidiomycota</taxon>
        <taxon>Pucciniomycotina</taxon>
        <taxon>Pucciniomycetes</taxon>
        <taxon>Pucciniales</taxon>
        <taxon>Sphaerophragmiaceae</taxon>
        <taxon>Austropuccinia</taxon>
    </lineage>
</organism>
<evidence type="ECO:0000256" key="1">
    <source>
        <dbReference type="SAM" id="MobiDB-lite"/>
    </source>
</evidence>
<protein>
    <submittedName>
        <fullName evidence="2">Uncharacterized protein</fullName>
    </submittedName>
</protein>
<evidence type="ECO:0000313" key="2">
    <source>
        <dbReference type="EMBL" id="MBW0556572.1"/>
    </source>
</evidence>
<dbReference type="Proteomes" id="UP000765509">
    <property type="component" value="Unassembled WGS sequence"/>
</dbReference>
<proteinExistence type="predicted"/>